<dbReference type="AlphaFoldDB" id="A0A191ZI07"/>
<dbReference type="InterPro" id="IPR023214">
    <property type="entry name" value="HAD_sf"/>
</dbReference>
<comment type="similarity">
    <text evidence="2">Belongs to the HAD-like hydrolase superfamily.</text>
</comment>
<dbReference type="OrthoDB" id="148966at2"/>
<reference evidence="6 7" key="1">
    <citation type="submission" date="2016-06" db="EMBL/GenBank/DDBJ databases">
        <title>Insight into the functional genes involving in sulfur oxidation in Pearl River water.</title>
        <authorList>
            <person name="Luo J."/>
            <person name="Tan X."/>
            <person name="Lin W."/>
        </authorList>
    </citation>
    <scope>NUCLEOTIDE SEQUENCE [LARGE SCALE GENOMIC DNA]</scope>
    <source>
        <strain evidence="6 7">LS2</strain>
    </source>
</reference>
<dbReference type="PANTHER" id="PTHR19288:SF46">
    <property type="entry name" value="HALOACID DEHALOGENASE-LIKE HYDROLASE DOMAIN-CONTAINING PROTEIN 2"/>
    <property type="match status" value="1"/>
</dbReference>
<dbReference type="Pfam" id="PF13242">
    <property type="entry name" value="Hydrolase_like"/>
    <property type="match status" value="1"/>
</dbReference>
<dbReference type="Pfam" id="PF13344">
    <property type="entry name" value="Hydrolase_6"/>
    <property type="match status" value="1"/>
</dbReference>
<evidence type="ECO:0000256" key="5">
    <source>
        <dbReference type="ARBA" id="ARBA00039666"/>
    </source>
</evidence>
<dbReference type="GO" id="GO:0046872">
    <property type="term" value="F:metal ion binding"/>
    <property type="evidence" value="ECO:0007669"/>
    <property type="project" value="UniProtKB-KW"/>
</dbReference>
<dbReference type="NCBIfam" id="TIGR01458">
    <property type="entry name" value="HAD-SF-IIA-hyp3"/>
    <property type="match status" value="1"/>
</dbReference>
<protein>
    <recommendedName>
        <fullName evidence="5">Haloacid dehalogenase-like hydrolase domain-containing protein 2</fullName>
    </recommendedName>
</protein>
<name>A0A191ZI07_9GAMM</name>
<dbReference type="NCBIfam" id="TIGR01460">
    <property type="entry name" value="HAD-SF-IIA"/>
    <property type="match status" value="1"/>
</dbReference>
<keyword evidence="4" id="KW-0460">Magnesium</keyword>
<dbReference type="Gene3D" id="3.40.50.1000">
    <property type="entry name" value="HAD superfamily/HAD-like"/>
    <property type="match status" value="2"/>
</dbReference>
<dbReference type="GO" id="GO:0005737">
    <property type="term" value="C:cytoplasm"/>
    <property type="evidence" value="ECO:0007669"/>
    <property type="project" value="TreeGrafter"/>
</dbReference>
<accession>A0A191ZI07</accession>
<evidence type="ECO:0000256" key="4">
    <source>
        <dbReference type="ARBA" id="ARBA00022842"/>
    </source>
</evidence>
<proteinExistence type="inferred from homology"/>
<evidence type="ECO:0000256" key="2">
    <source>
        <dbReference type="ARBA" id="ARBA00007958"/>
    </source>
</evidence>
<sequence>MSDQAILFDIGGVLMDGDRPLPGALETLARLHEVGVPFLLLTNTTRRSHAALWQDLAHAGIHVPATHLLTPASLASAWLRDHARHPYFLIHQGLRADFMDTPPAEADQQPDVVVIGDAGDDFSYRHLNMAFRAVMAGAPLISLSDSRYFKEHDGLSLDAGPFVQLLTFAAGIQAISLGKPGAEFFREALARLGMPAERVTMIGDDVVSDIQGAVAQGIQGILVETGKYRAGDTARLPPGARQAQDVRAAVDMLLSA</sequence>
<dbReference type="InterPro" id="IPR006355">
    <property type="entry name" value="LHPP/HDHD2"/>
</dbReference>
<dbReference type="KEGG" id="haz:A9404_09150"/>
<dbReference type="STRING" id="1860122.A9404_09150"/>
<evidence type="ECO:0000313" key="6">
    <source>
        <dbReference type="EMBL" id="ANJ67531.1"/>
    </source>
</evidence>
<dbReference type="SUPFAM" id="SSF56784">
    <property type="entry name" value="HAD-like"/>
    <property type="match status" value="1"/>
</dbReference>
<dbReference type="InterPro" id="IPR006357">
    <property type="entry name" value="HAD-SF_hydro_IIA"/>
</dbReference>
<dbReference type="EMBL" id="CP016027">
    <property type="protein sequence ID" value="ANJ67531.1"/>
    <property type="molecule type" value="Genomic_DNA"/>
</dbReference>
<dbReference type="GO" id="GO:0016791">
    <property type="term" value="F:phosphatase activity"/>
    <property type="evidence" value="ECO:0007669"/>
    <property type="project" value="InterPro"/>
</dbReference>
<evidence type="ECO:0000313" key="7">
    <source>
        <dbReference type="Proteomes" id="UP000078596"/>
    </source>
</evidence>
<evidence type="ECO:0000256" key="3">
    <source>
        <dbReference type="ARBA" id="ARBA00022723"/>
    </source>
</evidence>
<dbReference type="Proteomes" id="UP000078596">
    <property type="component" value="Chromosome"/>
</dbReference>
<evidence type="ECO:0000256" key="1">
    <source>
        <dbReference type="ARBA" id="ARBA00001946"/>
    </source>
</evidence>
<comment type="cofactor">
    <cofactor evidence="1">
        <name>Mg(2+)</name>
        <dbReference type="ChEBI" id="CHEBI:18420"/>
    </cofactor>
</comment>
<dbReference type="InterPro" id="IPR036412">
    <property type="entry name" value="HAD-like_sf"/>
</dbReference>
<dbReference type="PANTHER" id="PTHR19288">
    <property type="entry name" value="4-NITROPHENYLPHOSPHATASE-RELATED"/>
    <property type="match status" value="1"/>
</dbReference>
<keyword evidence="3" id="KW-0479">Metal-binding</keyword>
<keyword evidence="7" id="KW-1185">Reference proteome</keyword>
<gene>
    <name evidence="6" type="ORF">A9404_09150</name>
</gene>
<dbReference type="RefSeq" id="WP_066100576.1">
    <property type="nucleotide sequence ID" value="NZ_CP016027.1"/>
</dbReference>
<organism evidence="6 7">
    <name type="scientific">Halothiobacillus diazotrophicus</name>
    <dbReference type="NCBI Taxonomy" id="1860122"/>
    <lineage>
        <taxon>Bacteria</taxon>
        <taxon>Pseudomonadati</taxon>
        <taxon>Pseudomonadota</taxon>
        <taxon>Gammaproteobacteria</taxon>
        <taxon>Chromatiales</taxon>
        <taxon>Halothiobacillaceae</taxon>
        <taxon>Halothiobacillus</taxon>
    </lineage>
</organism>